<organism evidence="2 3">
    <name type="scientific">Merdimonas faecis</name>
    <dbReference type="NCBI Taxonomy" id="1653435"/>
    <lineage>
        <taxon>Bacteria</taxon>
        <taxon>Bacillati</taxon>
        <taxon>Bacillota</taxon>
        <taxon>Clostridia</taxon>
        <taxon>Lachnospirales</taxon>
        <taxon>Lachnospiraceae</taxon>
        <taxon>Merdimonas</taxon>
    </lineage>
</organism>
<reference evidence="2" key="1">
    <citation type="journal article" date="2021" name="PeerJ">
        <title>Extensive microbial diversity within the chicken gut microbiome revealed by metagenomics and culture.</title>
        <authorList>
            <person name="Gilroy R."/>
            <person name="Ravi A."/>
            <person name="Getino M."/>
            <person name="Pursley I."/>
            <person name="Horton D.L."/>
            <person name="Alikhan N.F."/>
            <person name="Baker D."/>
            <person name="Gharbi K."/>
            <person name="Hall N."/>
            <person name="Watson M."/>
            <person name="Adriaenssens E.M."/>
            <person name="Foster-Nyarko E."/>
            <person name="Jarju S."/>
            <person name="Secka A."/>
            <person name="Antonio M."/>
            <person name="Oren A."/>
            <person name="Chaudhuri R.R."/>
            <person name="La Ragione R."/>
            <person name="Hildebrand F."/>
            <person name="Pallen M.J."/>
        </authorList>
    </citation>
    <scope>NUCLEOTIDE SEQUENCE</scope>
    <source>
        <strain evidence="2">USAMLcec4-12693</strain>
    </source>
</reference>
<gene>
    <name evidence="2" type="ORF">K8V39_00625</name>
</gene>
<accession>A0A9D3AIB6</accession>
<dbReference type="InterPro" id="IPR050490">
    <property type="entry name" value="Bact_solute-bd_prot1"/>
</dbReference>
<dbReference type="InterPro" id="IPR006059">
    <property type="entry name" value="SBP"/>
</dbReference>
<name>A0A9D3AIB6_9FIRM</name>
<dbReference type="SUPFAM" id="SSF53850">
    <property type="entry name" value="Periplasmic binding protein-like II"/>
    <property type="match status" value="1"/>
</dbReference>
<dbReference type="RefSeq" id="WP_070088016.1">
    <property type="nucleotide sequence ID" value="NZ_CABMJS010000007.1"/>
</dbReference>
<feature type="signal peptide" evidence="1">
    <location>
        <begin position="1"/>
        <end position="25"/>
    </location>
</feature>
<sequence>MRKNGRKRKSIQAVSVLLGTAVLSAGCARQAEKEDTGKEEVSIPIILTVDSSTGIKNEEDVVEAFNEKYDGKWQADVEWIMETEEEYRQNLKRQNVTDTLPAVITDLRMLPAFYYMMIQDGRIEEISSYIEEDEEWQAMIEPAVLESCTEEDGSVYLGPLSTAAFSCSGVFWNEELFAQAGIQSFPETWEEFWDCCEKLQASGITPLALHTEGTAWAPMLFATAEAASTEEGAAFMQQFYPESYQNESGVRIAGTLEKLFAYTTQDALYSDFDVAYENFFSGKAAMIPNGYWMMDQIPEEWQDKVRFSSFPENKLISSPETFGWAVVSSYSEEVKEGAVAFLKLRTQLNQEKKEELFSKDPESFIPAERDYIAVYQDEPQLVPNYQVKWNSILQEETLGEVLPQLAQGKISAEEFTRREDESIQEFLEEQ</sequence>
<feature type="chain" id="PRO_5039171486" evidence="1">
    <location>
        <begin position="26"/>
        <end position="430"/>
    </location>
</feature>
<dbReference type="Pfam" id="PF13416">
    <property type="entry name" value="SBP_bac_8"/>
    <property type="match status" value="1"/>
</dbReference>
<dbReference type="Proteomes" id="UP000813420">
    <property type="component" value="Unassembled WGS sequence"/>
</dbReference>
<dbReference type="OrthoDB" id="362670at2"/>
<evidence type="ECO:0000313" key="3">
    <source>
        <dbReference type="Proteomes" id="UP000813420"/>
    </source>
</evidence>
<dbReference type="PROSITE" id="PS51257">
    <property type="entry name" value="PROKAR_LIPOPROTEIN"/>
    <property type="match status" value="1"/>
</dbReference>
<dbReference type="PANTHER" id="PTHR43649:SF12">
    <property type="entry name" value="DIACETYLCHITOBIOSE BINDING PROTEIN DASA"/>
    <property type="match status" value="1"/>
</dbReference>
<dbReference type="PANTHER" id="PTHR43649">
    <property type="entry name" value="ARABINOSE-BINDING PROTEIN-RELATED"/>
    <property type="match status" value="1"/>
</dbReference>
<dbReference type="AlphaFoldDB" id="A0A9D3AIB6"/>
<evidence type="ECO:0000256" key="1">
    <source>
        <dbReference type="SAM" id="SignalP"/>
    </source>
</evidence>
<protein>
    <submittedName>
        <fullName evidence="2">Extracellular solute-binding protein</fullName>
    </submittedName>
</protein>
<keyword evidence="1" id="KW-0732">Signal</keyword>
<reference evidence="2" key="2">
    <citation type="submission" date="2021-09" db="EMBL/GenBank/DDBJ databases">
        <authorList>
            <person name="Gilroy R."/>
        </authorList>
    </citation>
    <scope>NUCLEOTIDE SEQUENCE</scope>
    <source>
        <strain evidence="2">USAMLcec4-12693</strain>
    </source>
</reference>
<evidence type="ECO:0000313" key="2">
    <source>
        <dbReference type="EMBL" id="HJH48752.1"/>
    </source>
</evidence>
<dbReference type="EMBL" id="DYXE01000006">
    <property type="protein sequence ID" value="HJH48752.1"/>
    <property type="molecule type" value="Genomic_DNA"/>
</dbReference>
<comment type="caution">
    <text evidence="2">The sequence shown here is derived from an EMBL/GenBank/DDBJ whole genome shotgun (WGS) entry which is preliminary data.</text>
</comment>
<dbReference type="Gene3D" id="3.40.190.10">
    <property type="entry name" value="Periplasmic binding protein-like II"/>
    <property type="match status" value="2"/>
</dbReference>
<proteinExistence type="predicted"/>